<evidence type="ECO:0000259" key="2">
    <source>
        <dbReference type="Pfam" id="PF21348"/>
    </source>
</evidence>
<accession>A0A316FPA0</accession>
<dbReference type="PANTHER" id="PTHR43118:SF1">
    <property type="entry name" value="RHAMNOGALACTURONAN LYASE (EUROFUNG)"/>
    <property type="match status" value="1"/>
</dbReference>
<gene>
    <name evidence="3" type="ORF">BC793_104183</name>
</gene>
<dbReference type="PANTHER" id="PTHR43118">
    <property type="entry name" value="RHAMNOGALACTURONAN LYASE (EUROFUNG)"/>
    <property type="match status" value="1"/>
</dbReference>
<evidence type="ECO:0000313" key="4">
    <source>
        <dbReference type="Proteomes" id="UP000245697"/>
    </source>
</evidence>
<dbReference type="RefSeq" id="WP_109591837.1">
    <property type="nucleotide sequence ID" value="NZ_BONA01000025.1"/>
</dbReference>
<evidence type="ECO:0000313" key="3">
    <source>
        <dbReference type="EMBL" id="PWK49510.1"/>
    </source>
</evidence>
<dbReference type="OrthoDB" id="9802318at2"/>
<organism evidence="3 4">
    <name type="scientific">Actinoplanes xinjiangensis</name>
    <dbReference type="NCBI Taxonomy" id="512350"/>
    <lineage>
        <taxon>Bacteria</taxon>
        <taxon>Bacillati</taxon>
        <taxon>Actinomycetota</taxon>
        <taxon>Actinomycetes</taxon>
        <taxon>Micromonosporales</taxon>
        <taxon>Micromonosporaceae</taxon>
        <taxon>Actinoplanes</taxon>
    </lineage>
</organism>
<comment type="caution">
    <text evidence="3">The sequence shown here is derived from an EMBL/GenBank/DDBJ whole genome shotgun (WGS) entry which is preliminary data.</text>
</comment>
<sequence>MLRAPGALDQPSLITKQVVRIGAKRGDFRVLLAAWDFDGRDLTRRWTFVKAEGTSFHQLRIVDVDQDGRDDIADGNYVVDSDGTLRYVVEGAVHGGRFHIGDLDPSRRGLEGYAIQQTEGGVFTGFPWYYYDAATGERLITGARCRSTATSSATGARSTSPRPPTTPRCGCSPRTSRPALPRR</sequence>
<dbReference type="Pfam" id="PF21348">
    <property type="entry name" value="RGL11_C"/>
    <property type="match status" value="1"/>
</dbReference>
<dbReference type="AlphaFoldDB" id="A0A316FPA0"/>
<dbReference type="InterPro" id="IPR034641">
    <property type="entry name" value="RGL11"/>
</dbReference>
<dbReference type="SUPFAM" id="SSF69318">
    <property type="entry name" value="Integrin alpha N-terminal domain"/>
    <property type="match status" value="1"/>
</dbReference>
<evidence type="ECO:0000256" key="1">
    <source>
        <dbReference type="SAM" id="MobiDB-lite"/>
    </source>
</evidence>
<dbReference type="InterPro" id="IPR049366">
    <property type="entry name" value="RGL11_C"/>
</dbReference>
<feature type="region of interest" description="Disordered" evidence="1">
    <location>
        <begin position="148"/>
        <end position="183"/>
    </location>
</feature>
<feature type="compositionally biased region" description="Low complexity" evidence="1">
    <location>
        <begin position="148"/>
        <end position="160"/>
    </location>
</feature>
<name>A0A316FPA0_9ACTN</name>
<feature type="domain" description="Rhamnogalacturonan lyase family 11 C-terminal" evidence="2">
    <location>
        <begin position="29"/>
        <end position="141"/>
    </location>
</feature>
<dbReference type="InterPro" id="IPR028994">
    <property type="entry name" value="Integrin_alpha_N"/>
</dbReference>
<proteinExistence type="predicted"/>
<keyword evidence="4" id="KW-1185">Reference proteome</keyword>
<dbReference type="EMBL" id="QGGR01000004">
    <property type="protein sequence ID" value="PWK49510.1"/>
    <property type="molecule type" value="Genomic_DNA"/>
</dbReference>
<protein>
    <recommendedName>
        <fullName evidence="2">Rhamnogalacturonan lyase family 11 C-terminal domain-containing protein</fullName>
    </recommendedName>
</protein>
<reference evidence="3 4" key="1">
    <citation type="submission" date="2018-05" db="EMBL/GenBank/DDBJ databases">
        <title>Genomic Encyclopedia of Archaeal and Bacterial Type Strains, Phase II (KMG-II): from individual species to whole genera.</title>
        <authorList>
            <person name="Goeker M."/>
        </authorList>
    </citation>
    <scope>NUCLEOTIDE SEQUENCE [LARGE SCALE GENOMIC DNA]</scope>
    <source>
        <strain evidence="3 4">DSM 45184</strain>
    </source>
</reference>
<dbReference type="Proteomes" id="UP000245697">
    <property type="component" value="Unassembled WGS sequence"/>
</dbReference>